<accession>M7BPJ0</accession>
<evidence type="ECO:0000313" key="2">
    <source>
        <dbReference type="EMBL" id="EMP39811.1"/>
    </source>
</evidence>
<proteinExistence type="predicted"/>
<gene>
    <name evidence="2" type="ORF">UY3_02960</name>
</gene>
<dbReference type="Proteomes" id="UP000031443">
    <property type="component" value="Unassembled WGS sequence"/>
</dbReference>
<organism evidence="2 3">
    <name type="scientific">Chelonia mydas</name>
    <name type="common">Green sea-turtle</name>
    <name type="synonym">Chelonia agassizi</name>
    <dbReference type="NCBI Taxonomy" id="8469"/>
    <lineage>
        <taxon>Eukaryota</taxon>
        <taxon>Metazoa</taxon>
        <taxon>Chordata</taxon>
        <taxon>Craniata</taxon>
        <taxon>Vertebrata</taxon>
        <taxon>Euteleostomi</taxon>
        <taxon>Archelosauria</taxon>
        <taxon>Testudinata</taxon>
        <taxon>Testudines</taxon>
        <taxon>Cryptodira</taxon>
        <taxon>Durocryptodira</taxon>
        <taxon>Americhelydia</taxon>
        <taxon>Chelonioidea</taxon>
        <taxon>Cheloniidae</taxon>
        <taxon>Chelonia</taxon>
    </lineage>
</organism>
<feature type="region of interest" description="Disordered" evidence="1">
    <location>
        <begin position="1"/>
        <end position="48"/>
    </location>
</feature>
<reference evidence="3" key="1">
    <citation type="journal article" date="2013" name="Nat. Genet.">
        <title>The draft genomes of soft-shell turtle and green sea turtle yield insights into the development and evolution of the turtle-specific body plan.</title>
        <authorList>
            <person name="Wang Z."/>
            <person name="Pascual-Anaya J."/>
            <person name="Zadissa A."/>
            <person name="Li W."/>
            <person name="Niimura Y."/>
            <person name="Huang Z."/>
            <person name="Li C."/>
            <person name="White S."/>
            <person name="Xiong Z."/>
            <person name="Fang D."/>
            <person name="Wang B."/>
            <person name="Ming Y."/>
            <person name="Chen Y."/>
            <person name="Zheng Y."/>
            <person name="Kuraku S."/>
            <person name="Pignatelli M."/>
            <person name="Herrero J."/>
            <person name="Beal K."/>
            <person name="Nozawa M."/>
            <person name="Li Q."/>
            <person name="Wang J."/>
            <person name="Zhang H."/>
            <person name="Yu L."/>
            <person name="Shigenobu S."/>
            <person name="Wang J."/>
            <person name="Liu J."/>
            <person name="Flicek P."/>
            <person name="Searle S."/>
            <person name="Wang J."/>
            <person name="Kuratani S."/>
            <person name="Yin Y."/>
            <person name="Aken B."/>
            <person name="Zhang G."/>
            <person name="Irie N."/>
        </authorList>
    </citation>
    <scope>NUCLEOTIDE SEQUENCE [LARGE SCALE GENOMIC DNA]</scope>
</reference>
<sequence length="108" mass="11881">MSWRWRSGGARGPTDGGGPYQYPNTEEDFVDEEEEEEEENAKQTSGECVLPGSQDLFLSLEPIHSQGLLFPDPEGREGTSACLCFMAAGPDFCSDLRPYVSGSCYHSH</sequence>
<dbReference type="AlphaFoldDB" id="M7BPJ0"/>
<feature type="compositionally biased region" description="Acidic residues" evidence="1">
    <location>
        <begin position="25"/>
        <end position="39"/>
    </location>
</feature>
<protein>
    <submittedName>
        <fullName evidence="2">Uncharacterized protein</fullName>
    </submittedName>
</protein>
<dbReference type="EMBL" id="KB515663">
    <property type="protein sequence ID" value="EMP39811.1"/>
    <property type="molecule type" value="Genomic_DNA"/>
</dbReference>
<feature type="compositionally biased region" description="Gly residues" evidence="1">
    <location>
        <begin position="9"/>
        <end position="19"/>
    </location>
</feature>
<keyword evidence="3" id="KW-1185">Reference proteome</keyword>
<name>M7BPJ0_CHEMY</name>
<evidence type="ECO:0000313" key="3">
    <source>
        <dbReference type="Proteomes" id="UP000031443"/>
    </source>
</evidence>
<evidence type="ECO:0000256" key="1">
    <source>
        <dbReference type="SAM" id="MobiDB-lite"/>
    </source>
</evidence>